<dbReference type="PANTHER" id="PTHR46328">
    <property type="entry name" value="FAR-RED IMPAIRED RESPONSIVE (FAR1) FAMILY PROTEIN-RELATED"/>
    <property type="match status" value="1"/>
</dbReference>
<accession>A0A1Q3DJA2</accession>
<dbReference type="STRING" id="3775.A0A1Q3DJA2"/>
<name>A0A1Q3DJA2_CEPFO</name>
<comment type="caution">
    <text evidence="2">The sequence shown here is derived from an EMBL/GenBank/DDBJ whole genome shotgun (WGS) entry which is preliminary data.</text>
</comment>
<gene>
    <name evidence="2" type="ORF">CFOL_v3_35782</name>
</gene>
<dbReference type="InterPro" id="IPR004330">
    <property type="entry name" value="FAR1_DNA_bnd_dom"/>
</dbReference>
<organism evidence="2 3">
    <name type="scientific">Cephalotus follicularis</name>
    <name type="common">Albany pitcher plant</name>
    <dbReference type="NCBI Taxonomy" id="3775"/>
    <lineage>
        <taxon>Eukaryota</taxon>
        <taxon>Viridiplantae</taxon>
        <taxon>Streptophyta</taxon>
        <taxon>Embryophyta</taxon>
        <taxon>Tracheophyta</taxon>
        <taxon>Spermatophyta</taxon>
        <taxon>Magnoliopsida</taxon>
        <taxon>eudicotyledons</taxon>
        <taxon>Gunneridae</taxon>
        <taxon>Pentapetalae</taxon>
        <taxon>rosids</taxon>
        <taxon>fabids</taxon>
        <taxon>Oxalidales</taxon>
        <taxon>Cephalotaceae</taxon>
        <taxon>Cephalotus</taxon>
    </lineage>
</organism>
<dbReference type="InParanoid" id="A0A1Q3DJA2"/>
<dbReference type="AlphaFoldDB" id="A0A1Q3DJA2"/>
<protein>
    <submittedName>
        <fullName evidence="2">FAR1 domain-containing protein</fullName>
    </submittedName>
</protein>
<dbReference type="EMBL" id="BDDD01009744">
    <property type="protein sequence ID" value="GAV92403.1"/>
    <property type="molecule type" value="Genomic_DNA"/>
</dbReference>
<dbReference type="Proteomes" id="UP000187406">
    <property type="component" value="Unassembled WGS sequence"/>
</dbReference>
<evidence type="ECO:0000259" key="1">
    <source>
        <dbReference type="Pfam" id="PF03101"/>
    </source>
</evidence>
<dbReference type="OrthoDB" id="688325at2759"/>
<dbReference type="Pfam" id="PF03101">
    <property type="entry name" value="FAR1"/>
    <property type="match status" value="1"/>
</dbReference>
<feature type="domain" description="FAR1" evidence="1">
    <location>
        <begin position="28"/>
        <end position="116"/>
    </location>
</feature>
<evidence type="ECO:0000313" key="3">
    <source>
        <dbReference type="Proteomes" id="UP000187406"/>
    </source>
</evidence>
<sequence length="164" mass="18762">MNILPSAVPSEEITKIDMEFNSEDAAYEFYKSYSKKSGFGIRKAYRHVYKESNEVLDRTFCCARAGKKRNDKPDVNVKCPRAESRCGCSAMMVFSTRHSGNFRVMKFVVEHNHVLSTPRKVHLHRLHRKITFAQAAEACLAESSGMRPKETLEFMGRQVGGREH</sequence>
<proteinExistence type="predicted"/>
<dbReference type="PANTHER" id="PTHR46328:SF34">
    <property type="entry name" value="PROTEIN FAR1-RELATED SEQUENCE 5-LIKE"/>
    <property type="match status" value="1"/>
</dbReference>
<evidence type="ECO:0000313" key="2">
    <source>
        <dbReference type="EMBL" id="GAV92403.1"/>
    </source>
</evidence>
<reference evidence="3" key="1">
    <citation type="submission" date="2016-04" db="EMBL/GenBank/DDBJ databases">
        <title>Cephalotus genome sequencing.</title>
        <authorList>
            <person name="Fukushima K."/>
            <person name="Hasebe M."/>
            <person name="Fang X."/>
        </authorList>
    </citation>
    <scope>NUCLEOTIDE SEQUENCE [LARGE SCALE GENOMIC DNA]</scope>
    <source>
        <strain evidence="3">cv. St1</strain>
    </source>
</reference>
<keyword evidence="3" id="KW-1185">Reference proteome</keyword>